<dbReference type="OrthoDB" id="1453393at2"/>
<gene>
    <name evidence="1" type="ORF">GCWU000324_02925</name>
</gene>
<comment type="caution">
    <text evidence="1">The sequence shown here is derived from an EMBL/GenBank/DDBJ whole genome shotgun (WGS) entry which is preliminary data.</text>
</comment>
<evidence type="ECO:0000313" key="2">
    <source>
        <dbReference type="Proteomes" id="UP000003009"/>
    </source>
</evidence>
<accession>C4GMJ1</accession>
<dbReference type="HOGENOM" id="CLU_2130122_0_0_4"/>
<dbReference type="STRING" id="629741.GCWU000324_02925"/>
<evidence type="ECO:0000313" key="1">
    <source>
        <dbReference type="EMBL" id="EEP66949.1"/>
    </source>
</evidence>
<protein>
    <submittedName>
        <fullName evidence="1">Uncharacterized protein</fullName>
    </submittedName>
</protein>
<dbReference type="EMBL" id="ACJW02000007">
    <property type="protein sequence ID" value="EEP66949.1"/>
    <property type="molecule type" value="Genomic_DNA"/>
</dbReference>
<organism evidence="1 2">
    <name type="scientific">Kingella oralis ATCC 51147</name>
    <dbReference type="NCBI Taxonomy" id="629741"/>
    <lineage>
        <taxon>Bacteria</taxon>
        <taxon>Pseudomonadati</taxon>
        <taxon>Pseudomonadota</taxon>
        <taxon>Betaproteobacteria</taxon>
        <taxon>Neisseriales</taxon>
        <taxon>Neisseriaceae</taxon>
        <taxon>Kingella</taxon>
    </lineage>
</organism>
<dbReference type="AlphaFoldDB" id="C4GMJ1"/>
<keyword evidence="2" id="KW-1185">Reference proteome</keyword>
<dbReference type="Proteomes" id="UP000003009">
    <property type="component" value="Unassembled WGS sequence"/>
</dbReference>
<dbReference type="RefSeq" id="WP_003798545.1">
    <property type="nucleotide sequence ID" value="NZ_GG665873.1"/>
</dbReference>
<reference evidence="1" key="1">
    <citation type="submission" date="2009-04" db="EMBL/GenBank/DDBJ databases">
        <authorList>
            <person name="Weinstock G."/>
            <person name="Sodergren E."/>
            <person name="Clifton S."/>
            <person name="Fulton L."/>
            <person name="Fulton B."/>
            <person name="Courtney L."/>
            <person name="Fronick C."/>
            <person name="Harrison M."/>
            <person name="Strong C."/>
            <person name="Farmer C."/>
            <person name="Delahaunty K."/>
            <person name="Markovic C."/>
            <person name="Hall O."/>
            <person name="Minx P."/>
            <person name="Tomlinson C."/>
            <person name="Mitreva M."/>
            <person name="Nelson J."/>
            <person name="Hou S."/>
            <person name="Wollam A."/>
            <person name="Pepin K.H."/>
            <person name="Johnson M."/>
            <person name="Bhonagiri V."/>
            <person name="Nash W.E."/>
            <person name="Warren W."/>
            <person name="Chinwalla A."/>
            <person name="Mardis E.R."/>
            <person name="Wilson R.K."/>
        </authorList>
    </citation>
    <scope>NUCLEOTIDE SEQUENCE [LARGE SCALE GENOMIC DNA]</scope>
    <source>
        <strain evidence="1">ATCC 51147</strain>
    </source>
</reference>
<name>C4GMJ1_9NEIS</name>
<dbReference type="GeneID" id="84907866"/>
<proteinExistence type="predicted"/>
<sequence>MACRRIAKHGLPVTDCYDEDWGWEIEFEHAGFPLRLGCGNMDEEAGAGEAGAGEAVAFCCFITPSRATLRPLKRLFRAVDTRPAVGRLADALDAVLRAHPQISDIEWQDEQAA</sequence>